<feature type="region of interest" description="Disordered" evidence="1">
    <location>
        <begin position="31"/>
        <end position="61"/>
    </location>
</feature>
<reference evidence="2 3" key="1">
    <citation type="submission" date="2021-06" db="EMBL/GenBank/DDBJ databases">
        <title>A haploid diamondback moth (Plutella xylostella L.) genome assembly resolves 31 chromosomes and identifies a diamide resistance mutation.</title>
        <authorList>
            <person name="Ward C.M."/>
            <person name="Perry K.D."/>
            <person name="Baker G."/>
            <person name="Powis K."/>
            <person name="Heckel D.G."/>
            <person name="Baxter S.W."/>
        </authorList>
    </citation>
    <scope>NUCLEOTIDE SEQUENCE [LARGE SCALE GENOMIC DNA]</scope>
    <source>
        <strain evidence="2 3">LV</strain>
        <tissue evidence="2">Single pupa</tissue>
    </source>
</reference>
<accession>A0ABQ7R3P7</accession>
<evidence type="ECO:0000313" key="3">
    <source>
        <dbReference type="Proteomes" id="UP000823941"/>
    </source>
</evidence>
<dbReference type="EMBL" id="JAHIBW010000003">
    <property type="protein sequence ID" value="KAG7311929.1"/>
    <property type="molecule type" value="Genomic_DNA"/>
</dbReference>
<evidence type="ECO:0000256" key="1">
    <source>
        <dbReference type="SAM" id="MobiDB-lite"/>
    </source>
</evidence>
<organism evidence="2 3">
    <name type="scientific">Plutella xylostella</name>
    <name type="common">Diamondback moth</name>
    <name type="synonym">Plutella maculipennis</name>
    <dbReference type="NCBI Taxonomy" id="51655"/>
    <lineage>
        <taxon>Eukaryota</taxon>
        <taxon>Metazoa</taxon>
        <taxon>Ecdysozoa</taxon>
        <taxon>Arthropoda</taxon>
        <taxon>Hexapoda</taxon>
        <taxon>Insecta</taxon>
        <taxon>Pterygota</taxon>
        <taxon>Neoptera</taxon>
        <taxon>Endopterygota</taxon>
        <taxon>Lepidoptera</taxon>
        <taxon>Glossata</taxon>
        <taxon>Ditrysia</taxon>
        <taxon>Yponomeutoidea</taxon>
        <taxon>Plutellidae</taxon>
        <taxon>Plutella</taxon>
    </lineage>
</organism>
<sequence>MRHFDKYAILMGGGSRGRLARLMTARADGISIAEPAPGPGPGFPRCTGEPRPGSPPAHSSG</sequence>
<name>A0ABQ7R3P7_PLUXY</name>
<comment type="caution">
    <text evidence="2">The sequence shown here is derived from an EMBL/GenBank/DDBJ whole genome shotgun (WGS) entry which is preliminary data.</text>
</comment>
<protein>
    <submittedName>
        <fullName evidence="2">Uncharacterized protein</fullName>
    </submittedName>
</protein>
<keyword evidence="3" id="KW-1185">Reference proteome</keyword>
<gene>
    <name evidence="2" type="ORF">JYU34_001352</name>
</gene>
<dbReference type="Proteomes" id="UP000823941">
    <property type="component" value="Chromosome 3"/>
</dbReference>
<evidence type="ECO:0000313" key="2">
    <source>
        <dbReference type="EMBL" id="KAG7311929.1"/>
    </source>
</evidence>
<proteinExistence type="predicted"/>